<protein>
    <submittedName>
        <fullName evidence="3">DMT family transporter</fullName>
    </submittedName>
</protein>
<feature type="transmembrane region" description="Helical" evidence="1">
    <location>
        <begin position="68"/>
        <end position="90"/>
    </location>
</feature>
<name>A0ABT1LHL3_9HYPH</name>
<organism evidence="3 4">
    <name type="scientific">Alsobacter ponti</name>
    <dbReference type="NCBI Taxonomy" id="2962936"/>
    <lineage>
        <taxon>Bacteria</taxon>
        <taxon>Pseudomonadati</taxon>
        <taxon>Pseudomonadota</taxon>
        <taxon>Alphaproteobacteria</taxon>
        <taxon>Hyphomicrobiales</taxon>
        <taxon>Alsobacteraceae</taxon>
        <taxon>Alsobacter</taxon>
    </lineage>
</organism>
<accession>A0ABT1LHL3</accession>
<dbReference type="InterPro" id="IPR006750">
    <property type="entry name" value="YdcZ"/>
</dbReference>
<dbReference type="RefSeq" id="WP_254745476.1">
    <property type="nucleotide sequence ID" value="NZ_JANCLU010000023.1"/>
</dbReference>
<dbReference type="PANTHER" id="PTHR34821">
    <property type="entry name" value="INNER MEMBRANE PROTEIN YDCZ"/>
    <property type="match status" value="1"/>
</dbReference>
<feature type="signal peptide" evidence="2">
    <location>
        <begin position="1"/>
        <end position="20"/>
    </location>
</feature>
<feature type="transmembrane region" description="Helical" evidence="1">
    <location>
        <begin position="36"/>
        <end position="56"/>
    </location>
</feature>
<gene>
    <name evidence="3" type="ORF">NK718_18835</name>
</gene>
<keyword evidence="2" id="KW-0732">Signal</keyword>
<keyword evidence="1" id="KW-0812">Transmembrane</keyword>
<keyword evidence="4" id="KW-1185">Reference proteome</keyword>
<evidence type="ECO:0000313" key="3">
    <source>
        <dbReference type="EMBL" id="MCP8940586.1"/>
    </source>
</evidence>
<dbReference type="Proteomes" id="UP001205890">
    <property type="component" value="Unassembled WGS sequence"/>
</dbReference>
<reference evidence="3 4" key="1">
    <citation type="submission" date="2022-07" db="EMBL/GenBank/DDBJ databases">
        <authorList>
            <person name="Li W.-J."/>
            <person name="Deng Q.-Q."/>
        </authorList>
    </citation>
    <scope>NUCLEOTIDE SEQUENCE [LARGE SCALE GENOMIC DNA]</scope>
    <source>
        <strain evidence="3 4">SYSU M60028</strain>
    </source>
</reference>
<feature type="transmembrane region" description="Helical" evidence="1">
    <location>
        <begin position="129"/>
        <end position="147"/>
    </location>
</feature>
<comment type="caution">
    <text evidence="3">The sequence shown here is derived from an EMBL/GenBank/DDBJ whole genome shotgun (WGS) entry which is preliminary data.</text>
</comment>
<evidence type="ECO:0000256" key="1">
    <source>
        <dbReference type="SAM" id="Phobius"/>
    </source>
</evidence>
<proteinExistence type="predicted"/>
<feature type="chain" id="PRO_5046782911" evidence="2">
    <location>
        <begin position="21"/>
        <end position="148"/>
    </location>
</feature>
<keyword evidence="1" id="KW-1133">Transmembrane helix</keyword>
<dbReference type="PANTHER" id="PTHR34821:SF2">
    <property type="entry name" value="INNER MEMBRANE PROTEIN YDCZ"/>
    <property type="match status" value="1"/>
</dbReference>
<dbReference type="EMBL" id="JANCLU010000023">
    <property type="protein sequence ID" value="MCP8940586.1"/>
    <property type="molecule type" value="Genomic_DNA"/>
</dbReference>
<feature type="transmembrane region" description="Helical" evidence="1">
    <location>
        <begin position="96"/>
        <end position="117"/>
    </location>
</feature>
<evidence type="ECO:0000256" key="2">
    <source>
        <dbReference type="SAM" id="SignalP"/>
    </source>
</evidence>
<dbReference type="Pfam" id="PF04657">
    <property type="entry name" value="DMT_YdcZ"/>
    <property type="match status" value="1"/>
</dbReference>
<keyword evidence="1" id="KW-0472">Membrane</keyword>
<sequence length="148" mass="14723">MTLLLPLVALCLAMALPAQAAINAQLARALGSPLAATAVSFATGAVAMALVTLAVARDAPLLENAARTPLWILLAGGVLGATYVLGNIVLVPRLGAATLFAFAIAGQLAAALAMDQFGLLGLAVREASPGRLAGALMVLAGAVMVRVL</sequence>
<evidence type="ECO:0000313" key="4">
    <source>
        <dbReference type="Proteomes" id="UP001205890"/>
    </source>
</evidence>